<evidence type="ECO:0000259" key="5">
    <source>
        <dbReference type="PROSITE" id="PS51898"/>
    </source>
</evidence>
<comment type="similarity">
    <text evidence="1">Belongs to the 'phage' integrase family.</text>
</comment>
<accession>N8VHC6</accession>
<keyword evidence="4" id="KW-0233">DNA recombination</keyword>
<dbReference type="Pfam" id="PF22022">
    <property type="entry name" value="Phage_int_M"/>
    <property type="match status" value="1"/>
</dbReference>
<dbReference type="PATRIC" id="fig|1217710.3.peg.1593"/>
<dbReference type="Gene3D" id="1.10.443.10">
    <property type="entry name" value="Intergrase catalytic core"/>
    <property type="match status" value="1"/>
</dbReference>
<proteinExistence type="inferred from homology"/>
<dbReference type="EMBL" id="APPE01000051">
    <property type="protein sequence ID" value="ENU99366.1"/>
    <property type="molecule type" value="Genomic_DNA"/>
</dbReference>
<protein>
    <recommendedName>
        <fullName evidence="5">Tyr recombinase domain-containing protein</fullName>
    </recommendedName>
</protein>
<dbReference type="AlphaFoldDB" id="N8VHC6"/>
<evidence type="ECO:0000256" key="2">
    <source>
        <dbReference type="ARBA" id="ARBA00022908"/>
    </source>
</evidence>
<evidence type="ECO:0000313" key="7">
    <source>
        <dbReference type="Proteomes" id="UP000013070"/>
    </source>
</evidence>
<dbReference type="GO" id="GO:0015074">
    <property type="term" value="P:DNA integration"/>
    <property type="evidence" value="ECO:0007669"/>
    <property type="project" value="UniProtKB-KW"/>
</dbReference>
<dbReference type="PANTHER" id="PTHR30629">
    <property type="entry name" value="PROPHAGE INTEGRASE"/>
    <property type="match status" value="1"/>
</dbReference>
<dbReference type="InterPro" id="IPR013762">
    <property type="entry name" value="Integrase-like_cat_sf"/>
</dbReference>
<dbReference type="InterPro" id="IPR010998">
    <property type="entry name" value="Integrase_recombinase_N"/>
</dbReference>
<comment type="caution">
    <text evidence="6">The sequence shown here is derived from an EMBL/GenBank/DDBJ whole genome shotgun (WGS) entry which is preliminary data.</text>
</comment>
<dbReference type="Proteomes" id="UP000013070">
    <property type="component" value="Unassembled WGS sequence"/>
</dbReference>
<dbReference type="HOGENOM" id="CLU_027562_0_0_6"/>
<feature type="domain" description="Tyr recombinase" evidence="5">
    <location>
        <begin position="206"/>
        <end position="388"/>
    </location>
</feature>
<dbReference type="PROSITE" id="PS51898">
    <property type="entry name" value="TYR_RECOMBINASE"/>
    <property type="match status" value="1"/>
</dbReference>
<dbReference type="eggNOG" id="COG0582">
    <property type="taxonomic scope" value="Bacteria"/>
</dbReference>
<evidence type="ECO:0000313" key="6">
    <source>
        <dbReference type="EMBL" id="ENU99366.1"/>
    </source>
</evidence>
<evidence type="ECO:0000256" key="3">
    <source>
        <dbReference type="ARBA" id="ARBA00023125"/>
    </source>
</evidence>
<organism evidence="6 7">
    <name type="scientific">Acinetobacter variabilis</name>
    <dbReference type="NCBI Taxonomy" id="70346"/>
    <lineage>
        <taxon>Bacteria</taxon>
        <taxon>Pseudomonadati</taxon>
        <taxon>Pseudomonadota</taxon>
        <taxon>Gammaproteobacteria</taxon>
        <taxon>Moraxellales</taxon>
        <taxon>Moraxellaceae</taxon>
        <taxon>Acinetobacter</taxon>
    </lineage>
</organism>
<dbReference type="Pfam" id="PF13356">
    <property type="entry name" value="Arm-DNA-bind_3"/>
    <property type="match status" value="1"/>
</dbReference>
<dbReference type="Gene3D" id="3.30.160.390">
    <property type="entry name" value="Integrase, DNA-binding domain"/>
    <property type="match status" value="1"/>
</dbReference>
<keyword evidence="2" id="KW-0229">DNA integration</keyword>
<dbReference type="GO" id="GO:0006310">
    <property type="term" value="P:DNA recombination"/>
    <property type="evidence" value="ECO:0007669"/>
    <property type="project" value="UniProtKB-KW"/>
</dbReference>
<gene>
    <name evidence="6" type="ORF">F969_01685</name>
</gene>
<dbReference type="InterPro" id="IPR038488">
    <property type="entry name" value="Integrase_DNA-bd_sf"/>
</dbReference>
<dbReference type="InterPro" id="IPR050808">
    <property type="entry name" value="Phage_Integrase"/>
</dbReference>
<keyword evidence="3" id="KW-0238">DNA-binding</keyword>
<evidence type="ECO:0000256" key="4">
    <source>
        <dbReference type="ARBA" id="ARBA00023172"/>
    </source>
</evidence>
<dbReference type="PANTHER" id="PTHR30629:SF2">
    <property type="entry name" value="PROPHAGE INTEGRASE INTS-RELATED"/>
    <property type="match status" value="1"/>
</dbReference>
<dbReference type="GO" id="GO:0003677">
    <property type="term" value="F:DNA binding"/>
    <property type="evidence" value="ECO:0007669"/>
    <property type="project" value="UniProtKB-KW"/>
</dbReference>
<dbReference type="SUPFAM" id="SSF56349">
    <property type="entry name" value="DNA breaking-rejoining enzymes"/>
    <property type="match status" value="1"/>
</dbReference>
<dbReference type="InterPro" id="IPR025166">
    <property type="entry name" value="Integrase_DNA_bind_dom"/>
</dbReference>
<dbReference type="InterPro" id="IPR053876">
    <property type="entry name" value="Phage_int_M"/>
</dbReference>
<evidence type="ECO:0000256" key="1">
    <source>
        <dbReference type="ARBA" id="ARBA00008857"/>
    </source>
</evidence>
<dbReference type="CDD" id="cd00801">
    <property type="entry name" value="INT_P4_C"/>
    <property type="match status" value="1"/>
</dbReference>
<dbReference type="InterPro" id="IPR002104">
    <property type="entry name" value="Integrase_catalytic"/>
</dbReference>
<keyword evidence="7" id="KW-1185">Reference proteome</keyword>
<dbReference type="Gene3D" id="1.10.150.130">
    <property type="match status" value="1"/>
</dbReference>
<name>N8VHC6_9GAMM</name>
<dbReference type="Pfam" id="PF00589">
    <property type="entry name" value="Phage_integrase"/>
    <property type="match status" value="1"/>
</dbReference>
<sequence length="416" mass="48538">MARTQNKLTALQIKKLKADPQKSIKIGDGGNLYFRVDSNGSRYWIFNYTRPYTSKRNEMSLGTYPEMSLEEARKVRDEYKVLIQRGIDPAAQRLQHKHQRKHELDHTFQVIAGKWLEKRAIEKKEDSETIRRLNHDVLPYIANLTFDQLTLEVLEDRVFQPILERKAYAVAKRLKSDLNQIFKFARKRKLITYNPIEDIELPSPPKKNHAAIVEPRELALLVKAVWGYGELHPRSLITTQIAIKLSLLIFQRPGEIRQLKKSHYDRENHCLKFIASKTKQDHIVPLSSQAIELLDSIINLYPENEYIFVGREGKGFISENTMNKALERIGFAGKHTAHGSRATARTLLAEIFKQPAEHIEHQLAHRVKDPNGTAYNRTRFLDDRREMMQKWADYLYDLLNDREIETTLFQKDLSLS</sequence>
<reference evidence="6 7" key="1">
    <citation type="submission" date="2013-02" db="EMBL/GenBank/DDBJ databases">
        <title>The Genome Sequence of Acinetobacter sp. NIPH 899.</title>
        <authorList>
            <consortium name="The Broad Institute Genome Sequencing Platform"/>
            <consortium name="The Broad Institute Genome Sequencing Center for Infectious Disease"/>
            <person name="Cerqueira G."/>
            <person name="Feldgarden M."/>
            <person name="Courvalin P."/>
            <person name="Perichon B."/>
            <person name="Grillot-Courvalin C."/>
            <person name="Clermont D."/>
            <person name="Rocha E."/>
            <person name="Yoon E.-J."/>
            <person name="Nemec A."/>
            <person name="Walker B."/>
            <person name="Young S.K."/>
            <person name="Zeng Q."/>
            <person name="Gargeya S."/>
            <person name="Fitzgerald M."/>
            <person name="Haas B."/>
            <person name="Abouelleil A."/>
            <person name="Alvarado L."/>
            <person name="Arachchi H.M."/>
            <person name="Berlin A.M."/>
            <person name="Chapman S.B."/>
            <person name="Dewar J."/>
            <person name="Goldberg J."/>
            <person name="Griggs A."/>
            <person name="Gujja S."/>
            <person name="Hansen M."/>
            <person name="Howarth C."/>
            <person name="Imamovic A."/>
            <person name="Larimer J."/>
            <person name="McCowan C."/>
            <person name="Murphy C."/>
            <person name="Neiman D."/>
            <person name="Pearson M."/>
            <person name="Priest M."/>
            <person name="Roberts A."/>
            <person name="Saif S."/>
            <person name="Shea T."/>
            <person name="Sisk P."/>
            <person name="Sykes S."/>
            <person name="Wortman J."/>
            <person name="Nusbaum C."/>
            <person name="Birren B."/>
        </authorList>
    </citation>
    <scope>NUCLEOTIDE SEQUENCE [LARGE SCALE GENOMIC DNA]</scope>
    <source>
        <strain evidence="6 7">NIPH 899</strain>
    </source>
</reference>
<dbReference type="InterPro" id="IPR011010">
    <property type="entry name" value="DNA_brk_join_enz"/>
</dbReference>